<evidence type="ECO:0000313" key="8">
    <source>
        <dbReference type="EMBL" id="OIQ74630.1"/>
    </source>
</evidence>
<evidence type="ECO:0000256" key="2">
    <source>
        <dbReference type="ARBA" id="ARBA00022475"/>
    </source>
</evidence>
<comment type="caution">
    <text evidence="8">The sequence shown here is derived from an EMBL/GenBank/DDBJ whole genome shotgun (WGS) entry which is preliminary data.</text>
</comment>
<keyword evidence="2" id="KW-1003">Cell membrane</keyword>
<dbReference type="PANTHER" id="PTHR12677:SF59">
    <property type="entry name" value="GOLGI APPARATUS MEMBRANE PROTEIN TVP38-RELATED"/>
    <property type="match status" value="1"/>
</dbReference>
<dbReference type="GO" id="GO:0005886">
    <property type="term" value="C:plasma membrane"/>
    <property type="evidence" value="ECO:0007669"/>
    <property type="project" value="UniProtKB-SubCell"/>
</dbReference>
<dbReference type="InterPro" id="IPR032816">
    <property type="entry name" value="VTT_dom"/>
</dbReference>
<dbReference type="InterPro" id="IPR015414">
    <property type="entry name" value="TMEM64"/>
</dbReference>
<dbReference type="EMBL" id="MLJW01002439">
    <property type="protein sequence ID" value="OIQ74630.1"/>
    <property type="molecule type" value="Genomic_DNA"/>
</dbReference>
<feature type="transmembrane region" description="Helical" evidence="6">
    <location>
        <begin position="173"/>
        <end position="193"/>
    </location>
</feature>
<gene>
    <name evidence="8" type="primary">ydjZ_3</name>
    <name evidence="8" type="ORF">GALL_437130</name>
</gene>
<evidence type="ECO:0000256" key="5">
    <source>
        <dbReference type="ARBA" id="ARBA00023136"/>
    </source>
</evidence>
<proteinExistence type="predicted"/>
<feature type="transmembrane region" description="Helical" evidence="6">
    <location>
        <begin position="145"/>
        <end position="166"/>
    </location>
</feature>
<dbReference type="PANTHER" id="PTHR12677">
    <property type="entry name" value="GOLGI APPARATUS MEMBRANE PROTEIN TVP38-RELATED"/>
    <property type="match status" value="1"/>
</dbReference>
<dbReference type="AlphaFoldDB" id="A0A1J5PSP4"/>
<evidence type="ECO:0000256" key="3">
    <source>
        <dbReference type="ARBA" id="ARBA00022692"/>
    </source>
</evidence>
<name>A0A1J5PSP4_9ZZZZ</name>
<comment type="subcellular location">
    <subcellularLocation>
        <location evidence="1">Cell membrane</location>
        <topology evidence="1">Multi-pass membrane protein</topology>
    </subcellularLocation>
</comment>
<sequence>MSFILKSIQKKRGIRRYIGPKRIILLIGFIVLVSLAWDYYRTGSLSPAIVEHYRDNHPVGAVMLFILIYAISVIAALPSLPLNLAGGFFWGGFVGGVYSTVGVTIGGWISFAASRWLIGQPLTKKFSSKWMNKVQSEFNQSGWKFVAFARINPIIPTGPLNYLLGLTSLSHKGFLWTAFVFLLPPSIAVAYIGDTLQTFTAQQEGVNVIIRSILVISAAVTFLVGIKFASRIFKKKMDK</sequence>
<feature type="transmembrane region" description="Helical" evidence="6">
    <location>
        <begin position="208"/>
        <end position="229"/>
    </location>
</feature>
<feature type="transmembrane region" description="Helical" evidence="6">
    <location>
        <begin position="21"/>
        <end position="40"/>
    </location>
</feature>
<evidence type="ECO:0000259" key="7">
    <source>
        <dbReference type="Pfam" id="PF09335"/>
    </source>
</evidence>
<keyword evidence="5 6" id="KW-0472">Membrane</keyword>
<feature type="transmembrane region" description="Helical" evidence="6">
    <location>
        <begin position="60"/>
        <end position="80"/>
    </location>
</feature>
<feature type="domain" description="VTT" evidence="7">
    <location>
        <begin position="77"/>
        <end position="194"/>
    </location>
</feature>
<organism evidence="8">
    <name type="scientific">mine drainage metagenome</name>
    <dbReference type="NCBI Taxonomy" id="410659"/>
    <lineage>
        <taxon>unclassified sequences</taxon>
        <taxon>metagenomes</taxon>
        <taxon>ecological metagenomes</taxon>
    </lineage>
</organism>
<evidence type="ECO:0000256" key="4">
    <source>
        <dbReference type="ARBA" id="ARBA00022989"/>
    </source>
</evidence>
<dbReference type="Pfam" id="PF09335">
    <property type="entry name" value="VTT_dom"/>
    <property type="match status" value="1"/>
</dbReference>
<evidence type="ECO:0000256" key="1">
    <source>
        <dbReference type="ARBA" id="ARBA00004651"/>
    </source>
</evidence>
<keyword evidence="4 6" id="KW-1133">Transmembrane helix</keyword>
<evidence type="ECO:0000256" key="6">
    <source>
        <dbReference type="SAM" id="Phobius"/>
    </source>
</evidence>
<reference evidence="8" key="1">
    <citation type="submission" date="2016-10" db="EMBL/GenBank/DDBJ databases">
        <title>Sequence of Gallionella enrichment culture.</title>
        <authorList>
            <person name="Poehlein A."/>
            <person name="Muehling M."/>
            <person name="Daniel R."/>
        </authorList>
    </citation>
    <scope>NUCLEOTIDE SEQUENCE</scope>
</reference>
<keyword evidence="3 6" id="KW-0812">Transmembrane</keyword>
<protein>
    <submittedName>
        <fullName evidence="8">TVP38/TMEM64 family inner membrane protein YdjZ</fullName>
    </submittedName>
</protein>
<accession>A0A1J5PSP4</accession>
<feature type="transmembrane region" description="Helical" evidence="6">
    <location>
        <begin position="87"/>
        <end position="111"/>
    </location>
</feature>